<keyword evidence="1" id="KW-0812">Transmembrane</keyword>
<dbReference type="InterPro" id="IPR012373">
    <property type="entry name" value="Ferrdict_sens_TM"/>
</dbReference>
<evidence type="ECO:0000256" key="1">
    <source>
        <dbReference type="SAM" id="Phobius"/>
    </source>
</evidence>
<keyword evidence="5" id="KW-1185">Reference proteome</keyword>
<sequence length="336" mass="39052">MATGNQKTDDTQMRLLIFKYLQNKCNKQEFNRVYNLFSDNKQFEKYNDIWQELWNQSLEKGNNNLSATHKEEALLLIKDHKESKTRFINNYKLIRWAAVACLIIGIGWLIQNQIKSFNNDTYEAKYSQIQDIDLIDGSQVSLGSTSKLTVSKNFNKQNRDLSLEGMAFFSVAKDKLHPFTIQTEKMMITVVGTSFTIRSFNNEITSVVTVNTGKVKVNVSDMSNKNEFYLTPDKQLVFNKQTGLVNVKQVDSEKHKQWINKSFYYNKSPLYQVITDLQNMYHVQIKVNDSNINSLIITGEYSNKNLSEIINSICFVHNLKVEYKSEDQIIIYKPNH</sequence>
<dbReference type="Proteomes" id="UP001209229">
    <property type="component" value="Unassembled WGS sequence"/>
</dbReference>
<protein>
    <submittedName>
        <fullName evidence="4">FecR family protein</fullName>
    </submittedName>
</protein>
<dbReference type="InterPro" id="IPR006860">
    <property type="entry name" value="FecR"/>
</dbReference>
<evidence type="ECO:0000313" key="5">
    <source>
        <dbReference type="Proteomes" id="UP001209229"/>
    </source>
</evidence>
<dbReference type="GO" id="GO:0016989">
    <property type="term" value="F:sigma factor antagonist activity"/>
    <property type="evidence" value="ECO:0007669"/>
    <property type="project" value="TreeGrafter"/>
</dbReference>
<dbReference type="Pfam" id="PF04773">
    <property type="entry name" value="FecR"/>
    <property type="match status" value="1"/>
</dbReference>
<accession>A0AAE3SH71</accession>
<name>A0AAE3SH71_9BACT</name>
<dbReference type="RefSeq" id="WP_301192796.1">
    <property type="nucleotide sequence ID" value="NZ_JAPDPJ010000091.1"/>
</dbReference>
<dbReference type="PANTHER" id="PTHR30273:SF2">
    <property type="entry name" value="PROTEIN FECR"/>
    <property type="match status" value="1"/>
</dbReference>
<gene>
    <name evidence="4" type="ORF">OM075_22430</name>
</gene>
<dbReference type="Pfam" id="PF16344">
    <property type="entry name" value="FecR_C"/>
    <property type="match status" value="1"/>
</dbReference>
<dbReference type="AlphaFoldDB" id="A0AAE3SH71"/>
<evidence type="ECO:0000259" key="2">
    <source>
        <dbReference type="Pfam" id="PF04773"/>
    </source>
</evidence>
<evidence type="ECO:0000313" key="4">
    <source>
        <dbReference type="EMBL" id="MCW3789238.1"/>
    </source>
</evidence>
<dbReference type="Gene3D" id="2.60.120.1440">
    <property type="match status" value="1"/>
</dbReference>
<proteinExistence type="predicted"/>
<feature type="transmembrane region" description="Helical" evidence="1">
    <location>
        <begin position="93"/>
        <end position="110"/>
    </location>
</feature>
<feature type="domain" description="Protein FecR C-terminal" evidence="3">
    <location>
        <begin position="263"/>
        <end position="331"/>
    </location>
</feature>
<dbReference type="Gene3D" id="3.55.50.30">
    <property type="match status" value="1"/>
</dbReference>
<keyword evidence="1" id="KW-1133">Transmembrane helix</keyword>
<dbReference type="EMBL" id="JAPDPJ010000091">
    <property type="protein sequence ID" value="MCW3789238.1"/>
    <property type="molecule type" value="Genomic_DNA"/>
</dbReference>
<dbReference type="PIRSF" id="PIRSF018266">
    <property type="entry name" value="FecR"/>
    <property type="match status" value="1"/>
</dbReference>
<keyword evidence="1" id="KW-0472">Membrane</keyword>
<organism evidence="4 5">
    <name type="scientific">Plebeiibacterium sediminum</name>
    <dbReference type="NCBI Taxonomy" id="2992112"/>
    <lineage>
        <taxon>Bacteria</taxon>
        <taxon>Pseudomonadati</taxon>
        <taxon>Bacteroidota</taxon>
        <taxon>Bacteroidia</taxon>
        <taxon>Marinilabiliales</taxon>
        <taxon>Marinilabiliaceae</taxon>
        <taxon>Plebeiibacterium</taxon>
    </lineage>
</organism>
<dbReference type="PANTHER" id="PTHR30273">
    <property type="entry name" value="PERIPLASMIC SIGNAL SENSOR AND SIGMA FACTOR ACTIVATOR FECR-RELATED"/>
    <property type="match status" value="1"/>
</dbReference>
<evidence type="ECO:0000259" key="3">
    <source>
        <dbReference type="Pfam" id="PF16344"/>
    </source>
</evidence>
<reference evidence="4" key="1">
    <citation type="submission" date="2022-10" db="EMBL/GenBank/DDBJ databases">
        <authorList>
            <person name="Yu W.X."/>
        </authorList>
    </citation>
    <scope>NUCLEOTIDE SEQUENCE</scope>
    <source>
        <strain evidence="4">AAT</strain>
    </source>
</reference>
<feature type="domain" description="FecR protein" evidence="2">
    <location>
        <begin position="120"/>
        <end position="216"/>
    </location>
</feature>
<dbReference type="InterPro" id="IPR032508">
    <property type="entry name" value="FecR_C"/>
</dbReference>
<comment type="caution">
    <text evidence="4">The sequence shown here is derived from an EMBL/GenBank/DDBJ whole genome shotgun (WGS) entry which is preliminary data.</text>
</comment>